<proteinExistence type="predicted"/>
<keyword evidence="3" id="KW-1185">Reference proteome</keyword>
<accession>A0A839EC94</accession>
<evidence type="ECO:0000256" key="1">
    <source>
        <dbReference type="SAM" id="MobiDB-lite"/>
    </source>
</evidence>
<evidence type="ECO:0008006" key="4">
    <source>
        <dbReference type="Google" id="ProtNLM"/>
    </source>
</evidence>
<dbReference type="RefSeq" id="WP_182491597.1">
    <property type="nucleotide sequence ID" value="NZ_BAAAOV010000001.1"/>
</dbReference>
<evidence type="ECO:0000313" key="2">
    <source>
        <dbReference type="EMBL" id="MBA8848816.1"/>
    </source>
</evidence>
<dbReference type="AlphaFoldDB" id="A0A839EC94"/>
<feature type="region of interest" description="Disordered" evidence="1">
    <location>
        <begin position="1"/>
        <end position="42"/>
    </location>
</feature>
<organism evidence="2 3">
    <name type="scientific">Microcella alkalica</name>
    <dbReference type="NCBI Taxonomy" id="355930"/>
    <lineage>
        <taxon>Bacteria</taxon>
        <taxon>Bacillati</taxon>
        <taxon>Actinomycetota</taxon>
        <taxon>Actinomycetes</taxon>
        <taxon>Micrococcales</taxon>
        <taxon>Microbacteriaceae</taxon>
        <taxon>Microcella</taxon>
    </lineage>
</organism>
<comment type="caution">
    <text evidence="2">The sequence shown here is derived from an EMBL/GenBank/DDBJ whole genome shotgun (WGS) entry which is preliminary data.</text>
</comment>
<name>A0A839EC94_9MICO</name>
<reference evidence="2 3" key="1">
    <citation type="submission" date="2020-07" db="EMBL/GenBank/DDBJ databases">
        <title>Sequencing the genomes of 1000 actinobacteria strains.</title>
        <authorList>
            <person name="Klenk H.-P."/>
        </authorList>
    </citation>
    <scope>NUCLEOTIDE SEQUENCE [LARGE SCALE GENOMIC DNA]</scope>
    <source>
        <strain evidence="2 3">DSM 19663</strain>
    </source>
</reference>
<dbReference type="Proteomes" id="UP000585905">
    <property type="component" value="Unassembled WGS sequence"/>
</dbReference>
<evidence type="ECO:0000313" key="3">
    <source>
        <dbReference type="Proteomes" id="UP000585905"/>
    </source>
</evidence>
<gene>
    <name evidence="2" type="ORF">FHX53_002430</name>
</gene>
<protein>
    <recommendedName>
        <fullName evidence="4">Nucleotidyltransferase family protein</fullName>
    </recommendedName>
</protein>
<dbReference type="EMBL" id="JACGWX010000007">
    <property type="protein sequence ID" value="MBA8848816.1"/>
    <property type="molecule type" value="Genomic_DNA"/>
</dbReference>
<sequence length="329" mass="35911">MVPATPPSPGASADERLPSEPKLSGPGAGEPRRGADAYRYPSPETPELVARHACMSGVVDLMDDLGIRALLAGNIVFPPNGLGAPTLRAAFNLIVDPSTCRRLAAELVARGWVPARIRRFGVLPPAVFALHEPESGTLLNLFPLIPGFFTDPQTVFEHAWGYRGEMIIFDRRVPHVDRLLTMVLSVHDNLGPRAAAPSPESETGPLIDRFAALITNEELERLPRLVRGVGAEGVMRRLFDGLGLRPAATRLPSRRYAEARFGIPGATVAGRMLLRAIESSPGYTGHVARDVWAARWSIAPRLLPELARLVGFVLRARRARRRLLRSSFD</sequence>